<keyword evidence="12" id="KW-1185">Reference proteome</keyword>
<evidence type="ECO:0000256" key="8">
    <source>
        <dbReference type="SAM" id="MobiDB-lite"/>
    </source>
</evidence>
<dbReference type="Gene3D" id="3.40.710.10">
    <property type="entry name" value="DD-peptidase/beta-lactamase superfamily"/>
    <property type="match status" value="1"/>
</dbReference>
<evidence type="ECO:0000256" key="7">
    <source>
        <dbReference type="RuleBase" id="RU004016"/>
    </source>
</evidence>
<sequence>MFRSAVLRAVTGAFLAVGLFTTGASAQITASPRYSGFVIDARSGNVLIAEGADELRHPASLTKMMTLYMLFEAMQAGRITLSTPITVSFEAASRPPSKLGVPAGGSISAESAILALVTRSANDIATAIGETLGGDEQTFARMMTQRARSLGMSSTTFRNASGLPDPEQVTTARDMTLLGRRLIQDFPDRYHYFSLTHFQHGSRLIRNHNGMLRDYPGADGIKTGYINASGFNIVTSAQRDGVRLVGAVFGGNSWAQRNDRMAELLDAGFARMGVRPVAPLVAALPPRIAVRQDTTVSPAQRRAVASRQVAVREPAVRQRGGHARATATASRPAAARQVAARQAPARQAASRQTAATRQATVRPTAVRQPVVRQQQATRTRRAAAAAAPQARQVQQAAGRATTRAAQSTTLSPSRVAATGPRQQVARNRD</sequence>
<evidence type="ECO:0000313" key="11">
    <source>
        <dbReference type="EMBL" id="MBS7809686.1"/>
    </source>
</evidence>
<feature type="compositionally biased region" description="Low complexity" evidence="8">
    <location>
        <begin position="323"/>
        <end position="406"/>
    </location>
</feature>
<comment type="caution">
    <text evidence="11">The sequence shown here is derived from an EMBL/GenBank/DDBJ whole genome shotgun (WGS) entry which is preliminary data.</text>
</comment>
<evidence type="ECO:0000256" key="4">
    <source>
        <dbReference type="ARBA" id="ARBA00022960"/>
    </source>
</evidence>
<dbReference type="PRINTS" id="PR00725">
    <property type="entry name" value="DADACBPTASE1"/>
</dbReference>
<dbReference type="RefSeq" id="WP_213668359.1">
    <property type="nucleotide sequence ID" value="NZ_JAHCDA010000001.1"/>
</dbReference>
<reference evidence="11 12" key="1">
    <citation type="submission" date="2021-05" db="EMBL/GenBank/DDBJ databases">
        <title>Roseococcus sp. XZZS9, whole genome shotgun sequencing project.</title>
        <authorList>
            <person name="Zhao G."/>
            <person name="Shen L."/>
        </authorList>
    </citation>
    <scope>NUCLEOTIDE SEQUENCE [LARGE SCALE GENOMIC DNA]</scope>
    <source>
        <strain evidence="11 12">XZZS9</strain>
    </source>
</reference>
<feature type="compositionally biased region" description="Polar residues" evidence="8">
    <location>
        <begin position="420"/>
        <end position="429"/>
    </location>
</feature>
<evidence type="ECO:0000256" key="5">
    <source>
        <dbReference type="ARBA" id="ARBA00022984"/>
    </source>
</evidence>
<evidence type="ECO:0000256" key="9">
    <source>
        <dbReference type="SAM" id="SignalP"/>
    </source>
</evidence>
<keyword evidence="11" id="KW-0121">Carboxypeptidase</keyword>
<protein>
    <submittedName>
        <fullName evidence="11">D-alanyl-D-alanine carboxypeptidase</fullName>
    </submittedName>
</protein>
<proteinExistence type="inferred from homology"/>
<feature type="chain" id="PRO_5045206236" evidence="9">
    <location>
        <begin position="27"/>
        <end position="429"/>
    </location>
</feature>
<evidence type="ECO:0000313" key="12">
    <source>
        <dbReference type="Proteomes" id="UP000766336"/>
    </source>
</evidence>
<evidence type="ECO:0000256" key="6">
    <source>
        <dbReference type="ARBA" id="ARBA00023316"/>
    </source>
</evidence>
<dbReference type="SUPFAM" id="SSF56601">
    <property type="entry name" value="beta-lactamase/transpeptidase-like"/>
    <property type="match status" value="1"/>
</dbReference>
<dbReference type="PANTHER" id="PTHR21581:SF6">
    <property type="entry name" value="TRAFFICKING PROTEIN PARTICLE COMPLEX SUBUNIT 12"/>
    <property type="match status" value="1"/>
</dbReference>
<dbReference type="Pfam" id="PF00768">
    <property type="entry name" value="Peptidase_S11"/>
    <property type="match status" value="1"/>
</dbReference>
<feature type="domain" description="Peptidase S11 D-alanyl-D-alanine carboxypeptidase A N-terminal" evidence="10">
    <location>
        <begin position="35"/>
        <end position="251"/>
    </location>
</feature>
<organism evidence="11 12">
    <name type="scientific">Roseococcus pinisoli</name>
    <dbReference type="NCBI Taxonomy" id="2835040"/>
    <lineage>
        <taxon>Bacteria</taxon>
        <taxon>Pseudomonadati</taxon>
        <taxon>Pseudomonadota</taxon>
        <taxon>Alphaproteobacteria</taxon>
        <taxon>Acetobacterales</taxon>
        <taxon>Roseomonadaceae</taxon>
        <taxon>Roseococcus</taxon>
    </lineage>
</organism>
<keyword evidence="3" id="KW-0378">Hydrolase</keyword>
<keyword evidence="5" id="KW-0573">Peptidoglycan synthesis</keyword>
<dbReference type="InterPro" id="IPR018044">
    <property type="entry name" value="Peptidase_S11"/>
</dbReference>
<gene>
    <name evidence="11" type="ORF">KHU32_01970</name>
</gene>
<keyword evidence="4" id="KW-0133">Cell shape</keyword>
<feature type="signal peptide" evidence="9">
    <location>
        <begin position="1"/>
        <end position="26"/>
    </location>
</feature>
<dbReference type="InterPro" id="IPR001967">
    <property type="entry name" value="Peptidase_S11_N"/>
</dbReference>
<keyword evidence="11" id="KW-0645">Protease</keyword>
<evidence type="ECO:0000259" key="10">
    <source>
        <dbReference type="Pfam" id="PF00768"/>
    </source>
</evidence>
<feature type="compositionally biased region" description="Low complexity" evidence="8">
    <location>
        <begin position="299"/>
        <end position="312"/>
    </location>
</feature>
<dbReference type="Proteomes" id="UP000766336">
    <property type="component" value="Unassembled WGS sequence"/>
</dbReference>
<keyword evidence="2 9" id="KW-0732">Signal</keyword>
<comment type="similarity">
    <text evidence="1 7">Belongs to the peptidase S11 family.</text>
</comment>
<feature type="region of interest" description="Disordered" evidence="8">
    <location>
        <begin position="299"/>
        <end position="429"/>
    </location>
</feature>
<dbReference type="PANTHER" id="PTHR21581">
    <property type="entry name" value="D-ALANYL-D-ALANINE CARBOXYPEPTIDASE"/>
    <property type="match status" value="1"/>
</dbReference>
<dbReference type="GO" id="GO:0004180">
    <property type="term" value="F:carboxypeptidase activity"/>
    <property type="evidence" value="ECO:0007669"/>
    <property type="project" value="UniProtKB-KW"/>
</dbReference>
<evidence type="ECO:0000256" key="1">
    <source>
        <dbReference type="ARBA" id="ARBA00007164"/>
    </source>
</evidence>
<dbReference type="EMBL" id="JAHCDA010000001">
    <property type="protein sequence ID" value="MBS7809686.1"/>
    <property type="molecule type" value="Genomic_DNA"/>
</dbReference>
<name>A0ABS5Q7S2_9PROT</name>
<evidence type="ECO:0000256" key="2">
    <source>
        <dbReference type="ARBA" id="ARBA00022729"/>
    </source>
</evidence>
<evidence type="ECO:0000256" key="3">
    <source>
        <dbReference type="ARBA" id="ARBA00022801"/>
    </source>
</evidence>
<dbReference type="InterPro" id="IPR012338">
    <property type="entry name" value="Beta-lactam/transpept-like"/>
</dbReference>
<keyword evidence="6" id="KW-0961">Cell wall biogenesis/degradation</keyword>
<accession>A0ABS5Q7S2</accession>